<dbReference type="Gene3D" id="1.10.510.10">
    <property type="entry name" value="Transferase(Phosphotransferase) domain 1"/>
    <property type="match status" value="1"/>
</dbReference>
<dbReference type="PROSITE" id="PS50011">
    <property type="entry name" value="PROTEIN_KINASE_DOM"/>
    <property type="match status" value="1"/>
</dbReference>
<evidence type="ECO:0000256" key="6">
    <source>
        <dbReference type="ARBA" id="ARBA00022679"/>
    </source>
</evidence>
<keyword evidence="16" id="KW-1185">Reference proteome</keyword>
<dbReference type="FunFam" id="1.10.510.10:FF:000394">
    <property type="entry name" value="Serine/threonine-protein kinase HSL1"/>
    <property type="match status" value="1"/>
</dbReference>
<comment type="subcellular location">
    <subcellularLocation>
        <location evidence="1">Bud neck</location>
    </subcellularLocation>
</comment>
<evidence type="ECO:0000259" key="14">
    <source>
        <dbReference type="PROSITE" id="PS50011"/>
    </source>
</evidence>
<dbReference type="GO" id="GO:0005524">
    <property type="term" value="F:ATP binding"/>
    <property type="evidence" value="ECO:0007669"/>
    <property type="project" value="UniProtKB-UniRule"/>
</dbReference>
<evidence type="ECO:0000256" key="2">
    <source>
        <dbReference type="ARBA" id="ARBA00010791"/>
    </source>
</evidence>
<feature type="binding site" evidence="12">
    <location>
        <position position="46"/>
    </location>
    <ligand>
        <name>ATP</name>
        <dbReference type="ChEBI" id="CHEBI:30616"/>
    </ligand>
</feature>
<feature type="region of interest" description="Disordered" evidence="13">
    <location>
        <begin position="361"/>
        <end position="416"/>
    </location>
</feature>
<evidence type="ECO:0000256" key="10">
    <source>
        <dbReference type="ARBA" id="ARBA00047899"/>
    </source>
</evidence>
<dbReference type="InterPro" id="IPR000719">
    <property type="entry name" value="Prot_kinase_dom"/>
</dbReference>
<keyword evidence="7 12" id="KW-0547">Nucleotide-binding</keyword>
<dbReference type="PANTHER" id="PTHR24346">
    <property type="entry name" value="MAP/MICROTUBULE AFFINITY-REGULATING KINASE"/>
    <property type="match status" value="1"/>
</dbReference>
<comment type="catalytic activity">
    <reaction evidence="10">
        <text>L-threonyl-[protein] + ATP = O-phospho-L-threonyl-[protein] + ADP + H(+)</text>
        <dbReference type="Rhea" id="RHEA:46608"/>
        <dbReference type="Rhea" id="RHEA-COMP:11060"/>
        <dbReference type="Rhea" id="RHEA-COMP:11605"/>
        <dbReference type="ChEBI" id="CHEBI:15378"/>
        <dbReference type="ChEBI" id="CHEBI:30013"/>
        <dbReference type="ChEBI" id="CHEBI:30616"/>
        <dbReference type="ChEBI" id="CHEBI:61977"/>
        <dbReference type="ChEBI" id="CHEBI:456216"/>
        <dbReference type="EC" id="2.7.11.1"/>
    </reaction>
</comment>
<comment type="catalytic activity">
    <reaction evidence="11">
        <text>L-seryl-[protein] + ATP = O-phospho-L-seryl-[protein] + ADP + H(+)</text>
        <dbReference type="Rhea" id="RHEA:17989"/>
        <dbReference type="Rhea" id="RHEA-COMP:9863"/>
        <dbReference type="Rhea" id="RHEA-COMP:11604"/>
        <dbReference type="ChEBI" id="CHEBI:15378"/>
        <dbReference type="ChEBI" id="CHEBI:29999"/>
        <dbReference type="ChEBI" id="CHEBI:30616"/>
        <dbReference type="ChEBI" id="CHEBI:83421"/>
        <dbReference type="ChEBI" id="CHEBI:456216"/>
        <dbReference type="EC" id="2.7.11.1"/>
    </reaction>
</comment>
<dbReference type="AlphaFoldDB" id="A0A166HVB8"/>
<dbReference type="InterPro" id="IPR008271">
    <property type="entry name" value="Ser/Thr_kinase_AS"/>
</dbReference>
<dbReference type="PROSITE" id="PS00108">
    <property type="entry name" value="PROTEIN_KINASE_ST"/>
    <property type="match status" value="1"/>
</dbReference>
<dbReference type="PANTHER" id="PTHR24346:SF110">
    <property type="entry name" value="NON-SPECIFIC SERINE_THREONINE PROTEIN KINASE"/>
    <property type="match status" value="1"/>
</dbReference>
<evidence type="ECO:0000256" key="13">
    <source>
        <dbReference type="SAM" id="MobiDB-lite"/>
    </source>
</evidence>
<evidence type="ECO:0000313" key="15">
    <source>
        <dbReference type="EMBL" id="KZT43116.1"/>
    </source>
</evidence>
<dbReference type="PROSITE" id="PS00107">
    <property type="entry name" value="PROTEIN_KINASE_ATP"/>
    <property type="match status" value="1"/>
</dbReference>
<keyword evidence="4" id="KW-0723">Serine/threonine-protein kinase</keyword>
<feature type="domain" description="Protein kinase" evidence="14">
    <location>
        <begin position="17"/>
        <end position="281"/>
    </location>
</feature>
<dbReference type="Pfam" id="PF00069">
    <property type="entry name" value="Pkinase"/>
    <property type="match status" value="1"/>
</dbReference>
<proteinExistence type="inferred from homology"/>
<dbReference type="EC" id="2.7.11.1" evidence="3"/>
<comment type="similarity">
    <text evidence="2">Belongs to the protein kinase superfamily. CAMK Ser/Thr protein kinase family. NIM1 subfamily.</text>
</comment>
<dbReference type="CDD" id="cd14081">
    <property type="entry name" value="STKc_BRSK1_2"/>
    <property type="match status" value="1"/>
</dbReference>
<sequence>MPYHHRQKSSSKTIGPWKLGRTIGKGSSGRVKIARHTKTGQYAAVKIVSKASILSSRASISGDPKRIEQAQLAMEREIVIMKLIDHPNVLQLYDVWESSSELFLILEYLEGGELFEHLASHGRLPVKEALHYFQQIIFAMNYCHRFNIAHRDLKPENLLLDRSGNIKICDFGMAAWEGTTGMLQTSCGSPHYASPEVVEGKLYHGSSSDIWSCGVILFALLSGKLPFDDMDTRVLLEKVKRGRYQMPDVIVPEAQDLIARMLEKDVTKRITMSGILAHPFFRSQELRSKHEAYVIPPTIQEIEDPLNSPSEIDPDIFGNLRTLWRDVSDTQITERLMCPEKTWEKAVYHLLIKYRENQMEHYNESDEHTSDPDTSHNDQDSRSQELNEVHASSSLPDERPKAPTPKAASGEAFGDSTLHSLGSNGIVGDSKDTVPSQYNLIHDFSRASRLSMGLDSSVQQLRLSDSNIHHQTIIPHKQSNPILDRRQLTIALSDSSFKLQDDGERFADAEDDLTVGSPATVSIVSPRMDLTPVLPLSYGLGISNGRPVLETPPQHALSPSILKSPRGPREKPFRSLHDQKENTPIARLQSWELLDDHSKTPTKRPGKGFEVRHVRVIAPTEDITAVFPSHLMKDSGPPPSDRLSLKRSWFTNLFKFKPVVYSLLSTHGIHATVEECRRLLRVYNVSVNIVNVEGELVMKCTIIDSKHTKGAQFRIETNQVTRLQATTGGYTTSLSLTLEKGALSSFKSLYNRLRRDWNFDTPLTPYASATPDLWHAAMSPGHHASTLS</sequence>
<organism evidence="15 16">
    <name type="scientific">Sistotremastrum suecicum HHB10207 ss-3</name>
    <dbReference type="NCBI Taxonomy" id="1314776"/>
    <lineage>
        <taxon>Eukaryota</taxon>
        <taxon>Fungi</taxon>
        <taxon>Dikarya</taxon>
        <taxon>Basidiomycota</taxon>
        <taxon>Agaricomycotina</taxon>
        <taxon>Agaricomycetes</taxon>
        <taxon>Sistotremastrales</taxon>
        <taxon>Sistotremastraceae</taxon>
        <taxon>Sistotremastrum</taxon>
    </lineage>
</organism>
<dbReference type="GO" id="GO:0035556">
    <property type="term" value="P:intracellular signal transduction"/>
    <property type="evidence" value="ECO:0007669"/>
    <property type="project" value="TreeGrafter"/>
</dbReference>
<dbReference type="STRING" id="1314776.A0A166HVB8"/>
<dbReference type="GO" id="GO:0004674">
    <property type="term" value="F:protein serine/threonine kinase activity"/>
    <property type="evidence" value="ECO:0007669"/>
    <property type="project" value="UniProtKB-KW"/>
</dbReference>
<evidence type="ECO:0000256" key="1">
    <source>
        <dbReference type="ARBA" id="ARBA00004266"/>
    </source>
</evidence>
<evidence type="ECO:0000256" key="12">
    <source>
        <dbReference type="PROSITE-ProRule" id="PRU10141"/>
    </source>
</evidence>
<dbReference type="InterPro" id="IPR011009">
    <property type="entry name" value="Kinase-like_dom_sf"/>
</dbReference>
<feature type="compositionally biased region" description="Basic and acidic residues" evidence="13">
    <location>
        <begin position="361"/>
        <end position="388"/>
    </location>
</feature>
<evidence type="ECO:0000256" key="11">
    <source>
        <dbReference type="ARBA" id="ARBA00048679"/>
    </source>
</evidence>
<keyword evidence="8 15" id="KW-0418">Kinase</keyword>
<evidence type="ECO:0000313" key="16">
    <source>
        <dbReference type="Proteomes" id="UP000076798"/>
    </source>
</evidence>
<reference evidence="15 16" key="1">
    <citation type="journal article" date="2016" name="Mol. Biol. Evol.">
        <title>Comparative Genomics of Early-Diverging Mushroom-Forming Fungi Provides Insights into the Origins of Lignocellulose Decay Capabilities.</title>
        <authorList>
            <person name="Nagy L.G."/>
            <person name="Riley R."/>
            <person name="Tritt A."/>
            <person name="Adam C."/>
            <person name="Daum C."/>
            <person name="Floudas D."/>
            <person name="Sun H."/>
            <person name="Yadav J.S."/>
            <person name="Pangilinan J."/>
            <person name="Larsson K.H."/>
            <person name="Matsuura K."/>
            <person name="Barry K."/>
            <person name="Labutti K."/>
            <person name="Kuo R."/>
            <person name="Ohm R.A."/>
            <person name="Bhattacharya S.S."/>
            <person name="Shirouzu T."/>
            <person name="Yoshinaga Y."/>
            <person name="Martin F.M."/>
            <person name="Grigoriev I.V."/>
            <person name="Hibbett D.S."/>
        </authorList>
    </citation>
    <scope>NUCLEOTIDE SEQUENCE [LARGE SCALE GENOMIC DNA]</scope>
    <source>
        <strain evidence="15 16">HHB10207 ss-3</strain>
    </source>
</reference>
<keyword evidence="6" id="KW-0808">Transferase</keyword>
<dbReference type="GO" id="GO:0005940">
    <property type="term" value="C:septin ring"/>
    <property type="evidence" value="ECO:0007669"/>
    <property type="project" value="UniProtKB-ARBA"/>
</dbReference>
<dbReference type="InterPro" id="IPR017441">
    <property type="entry name" value="Protein_kinase_ATP_BS"/>
</dbReference>
<gene>
    <name evidence="15" type="ORF">SISSUDRAFT_1057886</name>
</gene>
<keyword evidence="9 12" id="KW-0067">ATP-binding</keyword>
<evidence type="ECO:0000256" key="8">
    <source>
        <dbReference type="ARBA" id="ARBA00022777"/>
    </source>
</evidence>
<evidence type="ECO:0000256" key="9">
    <source>
        <dbReference type="ARBA" id="ARBA00022840"/>
    </source>
</evidence>
<name>A0A166HVB8_9AGAM</name>
<feature type="region of interest" description="Disordered" evidence="13">
    <location>
        <begin position="552"/>
        <end position="575"/>
    </location>
</feature>
<dbReference type="SMART" id="SM00220">
    <property type="entry name" value="S_TKc"/>
    <property type="match status" value="1"/>
</dbReference>
<keyword evidence="5" id="KW-0597">Phosphoprotein</keyword>
<dbReference type="EMBL" id="KV428009">
    <property type="protein sequence ID" value="KZT43116.1"/>
    <property type="molecule type" value="Genomic_DNA"/>
</dbReference>
<accession>A0A166HVB8</accession>
<dbReference type="SUPFAM" id="SSF56112">
    <property type="entry name" value="Protein kinase-like (PK-like)"/>
    <property type="match status" value="1"/>
</dbReference>
<evidence type="ECO:0000256" key="4">
    <source>
        <dbReference type="ARBA" id="ARBA00022527"/>
    </source>
</evidence>
<evidence type="ECO:0000256" key="5">
    <source>
        <dbReference type="ARBA" id="ARBA00022553"/>
    </source>
</evidence>
<protein>
    <recommendedName>
        <fullName evidence="3">non-specific serine/threonine protein kinase</fullName>
        <ecNumber evidence="3">2.7.11.1</ecNumber>
    </recommendedName>
</protein>
<dbReference type="Proteomes" id="UP000076798">
    <property type="component" value="Unassembled WGS sequence"/>
</dbReference>
<dbReference type="OrthoDB" id="193931at2759"/>
<dbReference type="GO" id="GO:0005935">
    <property type="term" value="C:cellular bud neck"/>
    <property type="evidence" value="ECO:0007669"/>
    <property type="project" value="UniProtKB-SubCell"/>
</dbReference>
<evidence type="ECO:0000256" key="7">
    <source>
        <dbReference type="ARBA" id="ARBA00022741"/>
    </source>
</evidence>
<evidence type="ECO:0000256" key="3">
    <source>
        <dbReference type="ARBA" id="ARBA00012513"/>
    </source>
</evidence>